<dbReference type="PANTHER" id="PTHR23501:SF198">
    <property type="entry name" value="AZOLE RESISTANCE PROTEIN 1-RELATED"/>
    <property type="match status" value="1"/>
</dbReference>
<dbReference type="CDD" id="cd17502">
    <property type="entry name" value="MFS_Azr1_MDR_like"/>
    <property type="match status" value="1"/>
</dbReference>
<dbReference type="EMBL" id="MCFC01000036">
    <property type="protein sequence ID" value="ORY27750.1"/>
    <property type="molecule type" value="Genomic_DNA"/>
</dbReference>
<dbReference type="InParanoid" id="A0A1Y2AZM4"/>
<feature type="transmembrane region" description="Helical" evidence="6">
    <location>
        <begin position="213"/>
        <end position="234"/>
    </location>
</feature>
<keyword evidence="9" id="KW-1185">Reference proteome</keyword>
<feature type="transmembrane region" description="Helical" evidence="6">
    <location>
        <begin position="360"/>
        <end position="385"/>
    </location>
</feature>
<comment type="subcellular location">
    <subcellularLocation>
        <location evidence="1">Membrane</location>
        <topology evidence="1">Multi-pass membrane protein</topology>
    </subcellularLocation>
</comment>
<feature type="compositionally biased region" description="Low complexity" evidence="5">
    <location>
        <begin position="10"/>
        <end position="19"/>
    </location>
</feature>
<keyword evidence="4 6" id="KW-0472">Membrane</keyword>
<feature type="transmembrane region" description="Helical" evidence="6">
    <location>
        <begin position="128"/>
        <end position="147"/>
    </location>
</feature>
<accession>A0A1Y2AZM4</accession>
<evidence type="ECO:0000256" key="6">
    <source>
        <dbReference type="SAM" id="Phobius"/>
    </source>
</evidence>
<dbReference type="GO" id="GO:0005886">
    <property type="term" value="C:plasma membrane"/>
    <property type="evidence" value="ECO:0007669"/>
    <property type="project" value="TreeGrafter"/>
</dbReference>
<dbReference type="AlphaFoldDB" id="A0A1Y2AZM4"/>
<dbReference type="InterPro" id="IPR011701">
    <property type="entry name" value="MFS"/>
</dbReference>
<feature type="transmembrane region" description="Helical" evidence="6">
    <location>
        <begin position="98"/>
        <end position="116"/>
    </location>
</feature>
<feature type="transmembrane region" description="Helical" evidence="6">
    <location>
        <begin position="262"/>
        <end position="282"/>
    </location>
</feature>
<keyword evidence="3 6" id="KW-1133">Transmembrane helix</keyword>
<feature type="transmembrane region" description="Helical" evidence="6">
    <location>
        <begin position="186"/>
        <end position="207"/>
    </location>
</feature>
<dbReference type="Pfam" id="PF07690">
    <property type="entry name" value="MFS_1"/>
    <property type="match status" value="1"/>
</dbReference>
<sequence length="650" mass="69764">MSGSQDHAMSPTPTLSPSTHSLKAPLATDDAAIKASEKPAAPGGGAGGPQAPVELTRLRFWLLFASLMVAIFLFALDQLILATAIPSITKQFNSLSELPWLANGFFLTLLSFNLLYSQWATIFPSKHVMLFAVFIFEVGSLICGVAPNMLGLIFGRAVAGLGAAGIFSGGMLILAEVTPLHNRAQYFGLFGVCFAIASVIGPLIGGAFSDHVSWRWCFYINLPFGGVAWVMILLTQKASPPLGRAATYKGYSREMLWDLAKCDWMGGAISMAWATCAILALQWGGVTKPWNDPSVIACLVMMAVLPGVFLLWEWWLGPERQMFKLFLFKKRSIVGTCITASCLFWVFMIEVYYLSEGYQAVYHTSATGAGVRLLPFILVQILTLIASSRIIPRIGRFKWVIVAGPCFLCLGSGLLYTVQYGTPESHLYGFQVLIGVGIGMALQNSMLVVQFVLKAQPRLISAGTGLVVFVGFCGRILGLSIGGSVFENLLQQNLRKGVPELTPEQFYNVVNSATAVWTSIPDDLRPAVLTAYIDALRKVYIIGVPVAFVGILGALMIKNEKMQTKAEEEAAILKAREGTAPASKGDDTAADETSTSHAATHSDAEKGAIADAVDAEREEEEAQAIGAGAGTVPEAAVNGGLDARQELGQK</sequence>
<proteinExistence type="predicted"/>
<feature type="transmembrane region" description="Helical" evidence="6">
    <location>
        <begin position="294"/>
        <end position="312"/>
    </location>
</feature>
<keyword evidence="2 6" id="KW-0812">Transmembrane</keyword>
<gene>
    <name evidence="8" type="ORF">BCR39DRAFT_536947</name>
</gene>
<feature type="transmembrane region" description="Helical" evidence="6">
    <location>
        <begin position="397"/>
        <end position="416"/>
    </location>
</feature>
<evidence type="ECO:0000313" key="8">
    <source>
        <dbReference type="EMBL" id="ORY27750.1"/>
    </source>
</evidence>
<dbReference type="PROSITE" id="PS50850">
    <property type="entry name" value="MFS"/>
    <property type="match status" value="1"/>
</dbReference>
<evidence type="ECO:0000256" key="2">
    <source>
        <dbReference type="ARBA" id="ARBA00022692"/>
    </source>
</evidence>
<feature type="transmembrane region" description="Helical" evidence="6">
    <location>
        <begin position="428"/>
        <end position="453"/>
    </location>
</feature>
<dbReference type="InterPro" id="IPR036259">
    <property type="entry name" value="MFS_trans_sf"/>
</dbReference>
<feature type="transmembrane region" description="Helical" evidence="6">
    <location>
        <begin position="60"/>
        <end position="86"/>
    </location>
</feature>
<feature type="domain" description="Major facilitator superfamily (MFS) profile" evidence="7">
    <location>
        <begin position="63"/>
        <end position="562"/>
    </location>
</feature>
<evidence type="ECO:0000256" key="1">
    <source>
        <dbReference type="ARBA" id="ARBA00004141"/>
    </source>
</evidence>
<feature type="region of interest" description="Disordered" evidence="5">
    <location>
        <begin position="1"/>
        <end position="22"/>
    </location>
</feature>
<reference evidence="8 9" key="1">
    <citation type="submission" date="2016-07" db="EMBL/GenBank/DDBJ databases">
        <title>Pervasive Adenine N6-methylation of Active Genes in Fungi.</title>
        <authorList>
            <consortium name="DOE Joint Genome Institute"/>
            <person name="Mondo S.J."/>
            <person name="Dannebaum R.O."/>
            <person name="Kuo R.C."/>
            <person name="Labutti K."/>
            <person name="Haridas S."/>
            <person name="Kuo A."/>
            <person name="Salamov A."/>
            <person name="Ahrendt S.R."/>
            <person name="Lipzen A."/>
            <person name="Sullivan W."/>
            <person name="Andreopoulos W.B."/>
            <person name="Clum A."/>
            <person name="Lindquist E."/>
            <person name="Daum C."/>
            <person name="Ramamoorthy G.K."/>
            <person name="Gryganskyi A."/>
            <person name="Culley D."/>
            <person name="Magnuson J.K."/>
            <person name="James T.Y."/>
            <person name="O'Malley M.A."/>
            <person name="Stajich J.E."/>
            <person name="Spatafora J.W."/>
            <person name="Visel A."/>
            <person name="Grigoriev I.V."/>
        </authorList>
    </citation>
    <scope>NUCLEOTIDE SEQUENCE [LARGE SCALE GENOMIC DNA]</scope>
    <source>
        <strain evidence="8 9">68-887.2</strain>
    </source>
</reference>
<evidence type="ECO:0000256" key="3">
    <source>
        <dbReference type="ARBA" id="ARBA00022989"/>
    </source>
</evidence>
<dbReference type="OrthoDB" id="10021397at2759"/>
<dbReference type="PANTHER" id="PTHR23501">
    <property type="entry name" value="MAJOR FACILITATOR SUPERFAMILY"/>
    <property type="match status" value="1"/>
</dbReference>
<comment type="caution">
    <text evidence="8">The sequence shown here is derived from an EMBL/GenBank/DDBJ whole genome shotgun (WGS) entry which is preliminary data.</text>
</comment>
<feature type="transmembrane region" description="Helical" evidence="6">
    <location>
        <begin position="539"/>
        <end position="557"/>
    </location>
</feature>
<dbReference type="Gene3D" id="1.20.1720.10">
    <property type="entry name" value="Multidrug resistance protein D"/>
    <property type="match status" value="1"/>
</dbReference>
<dbReference type="Gene3D" id="1.20.1250.20">
    <property type="entry name" value="MFS general substrate transporter like domains"/>
    <property type="match status" value="1"/>
</dbReference>
<evidence type="ECO:0000256" key="5">
    <source>
        <dbReference type="SAM" id="MobiDB-lite"/>
    </source>
</evidence>
<evidence type="ECO:0000259" key="7">
    <source>
        <dbReference type="PROSITE" id="PS50850"/>
    </source>
</evidence>
<dbReference type="InterPro" id="IPR020846">
    <property type="entry name" value="MFS_dom"/>
</dbReference>
<evidence type="ECO:0000256" key="4">
    <source>
        <dbReference type="ARBA" id="ARBA00023136"/>
    </source>
</evidence>
<feature type="region of interest" description="Disordered" evidence="5">
    <location>
        <begin position="575"/>
        <end position="650"/>
    </location>
</feature>
<evidence type="ECO:0000313" key="9">
    <source>
        <dbReference type="Proteomes" id="UP000193986"/>
    </source>
</evidence>
<dbReference type="SUPFAM" id="SSF103473">
    <property type="entry name" value="MFS general substrate transporter"/>
    <property type="match status" value="1"/>
</dbReference>
<organism evidence="8 9">
    <name type="scientific">Naematelia encephala</name>
    <dbReference type="NCBI Taxonomy" id="71784"/>
    <lineage>
        <taxon>Eukaryota</taxon>
        <taxon>Fungi</taxon>
        <taxon>Dikarya</taxon>
        <taxon>Basidiomycota</taxon>
        <taxon>Agaricomycotina</taxon>
        <taxon>Tremellomycetes</taxon>
        <taxon>Tremellales</taxon>
        <taxon>Naemateliaceae</taxon>
        <taxon>Naematelia</taxon>
    </lineage>
</organism>
<dbReference type="PRINTS" id="PR01036">
    <property type="entry name" value="TCRTETB"/>
</dbReference>
<feature type="transmembrane region" description="Helical" evidence="6">
    <location>
        <begin position="333"/>
        <end position="354"/>
    </location>
</feature>
<name>A0A1Y2AZM4_9TREE</name>
<protein>
    <submittedName>
        <fullName evidence="8">Major facilitator superfamily domain-containing protein</fullName>
    </submittedName>
</protein>
<feature type="transmembrane region" description="Helical" evidence="6">
    <location>
        <begin position="465"/>
        <end position="486"/>
    </location>
</feature>
<dbReference type="GO" id="GO:0022857">
    <property type="term" value="F:transmembrane transporter activity"/>
    <property type="evidence" value="ECO:0007669"/>
    <property type="project" value="InterPro"/>
</dbReference>
<dbReference type="Proteomes" id="UP000193986">
    <property type="component" value="Unassembled WGS sequence"/>
</dbReference>
<feature type="transmembrane region" description="Helical" evidence="6">
    <location>
        <begin position="153"/>
        <end position="174"/>
    </location>
</feature>